<protein>
    <submittedName>
        <fullName evidence="5">Cadmium resistance transcriptional regulatory protein CadC</fullName>
    </submittedName>
</protein>
<dbReference type="InterPro" id="IPR051081">
    <property type="entry name" value="HTH_MetalResp_TranReg"/>
</dbReference>
<reference evidence="5 6" key="1">
    <citation type="submission" date="2015-09" db="EMBL/GenBank/DDBJ databases">
        <title>Draft genome sequence of a Caloramator mitchellensis, a moderate thermophile from the Great Artesian Basin of Australia.</title>
        <authorList>
            <person name="Patel B.K."/>
        </authorList>
    </citation>
    <scope>NUCLEOTIDE SEQUENCE [LARGE SCALE GENOMIC DNA]</scope>
    <source>
        <strain evidence="5 6">VF08</strain>
    </source>
</reference>
<dbReference type="PANTHER" id="PTHR33154">
    <property type="entry name" value="TRANSCRIPTIONAL REGULATOR, ARSR FAMILY"/>
    <property type="match status" value="1"/>
</dbReference>
<dbReference type="InterPro" id="IPR001845">
    <property type="entry name" value="HTH_ArsR_DNA-bd_dom"/>
</dbReference>
<dbReference type="OrthoDB" id="9798835at2"/>
<dbReference type="CDD" id="cd00090">
    <property type="entry name" value="HTH_ARSR"/>
    <property type="match status" value="1"/>
</dbReference>
<dbReference type="RefSeq" id="WP_057977763.1">
    <property type="nucleotide sequence ID" value="NZ_LKHP01000004.1"/>
</dbReference>
<accession>A0A0R3JUH2</accession>
<evidence type="ECO:0000256" key="3">
    <source>
        <dbReference type="ARBA" id="ARBA00023163"/>
    </source>
</evidence>
<keyword evidence="6" id="KW-1185">Reference proteome</keyword>
<dbReference type="SUPFAM" id="SSF46785">
    <property type="entry name" value="Winged helix' DNA-binding domain"/>
    <property type="match status" value="1"/>
</dbReference>
<name>A0A0R3JUH2_CALMK</name>
<dbReference type="InterPro" id="IPR011991">
    <property type="entry name" value="ArsR-like_HTH"/>
</dbReference>
<proteinExistence type="predicted"/>
<comment type="caution">
    <text evidence="5">The sequence shown here is derived from an EMBL/GenBank/DDBJ whole genome shotgun (WGS) entry which is preliminary data.</text>
</comment>
<feature type="domain" description="HTH arsR-type" evidence="4">
    <location>
        <begin position="1"/>
        <end position="89"/>
    </location>
</feature>
<organism evidence="5 6">
    <name type="scientific">Caloramator mitchellensis</name>
    <dbReference type="NCBI Taxonomy" id="908809"/>
    <lineage>
        <taxon>Bacteria</taxon>
        <taxon>Bacillati</taxon>
        <taxon>Bacillota</taxon>
        <taxon>Clostridia</taxon>
        <taxon>Eubacteriales</taxon>
        <taxon>Clostridiaceae</taxon>
        <taxon>Caloramator</taxon>
    </lineage>
</organism>
<dbReference type="PRINTS" id="PR00778">
    <property type="entry name" value="HTHARSR"/>
</dbReference>
<dbReference type="Gene3D" id="1.10.10.10">
    <property type="entry name" value="Winged helix-like DNA-binding domain superfamily/Winged helix DNA-binding domain"/>
    <property type="match status" value="1"/>
</dbReference>
<evidence type="ECO:0000259" key="4">
    <source>
        <dbReference type="PROSITE" id="PS50987"/>
    </source>
</evidence>
<keyword evidence="1" id="KW-0805">Transcription regulation</keyword>
<dbReference type="SMART" id="SM00418">
    <property type="entry name" value="HTH_ARSR"/>
    <property type="match status" value="1"/>
</dbReference>
<gene>
    <name evidence="5" type="primary">cadC</name>
    <name evidence="5" type="ORF">ABG79_01007</name>
</gene>
<evidence type="ECO:0000256" key="1">
    <source>
        <dbReference type="ARBA" id="ARBA00023015"/>
    </source>
</evidence>
<dbReference type="PATRIC" id="fig|908809.3.peg.1018"/>
<dbReference type="EMBL" id="LKHP01000004">
    <property type="protein sequence ID" value="KRQ87209.1"/>
    <property type="molecule type" value="Genomic_DNA"/>
</dbReference>
<sequence length="115" mass="13455">MEIIEILKALSDETRLRILNLLKYGELCVCEIESLLGITQSNASRHLTRLSNSRLVIGTKKQQFVYYKLNEDMFRQYAFLMELIFKETEKINLLNEDYNKLITFKNSGKGCNNLI</sequence>
<dbReference type="NCBIfam" id="NF033788">
    <property type="entry name" value="HTH_metalloreg"/>
    <property type="match status" value="1"/>
</dbReference>
<dbReference type="Pfam" id="PF01022">
    <property type="entry name" value="HTH_5"/>
    <property type="match status" value="1"/>
</dbReference>
<evidence type="ECO:0000256" key="2">
    <source>
        <dbReference type="ARBA" id="ARBA00023125"/>
    </source>
</evidence>
<dbReference type="PANTHER" id="PTHR33154:SF18">
    <property type="entry name" value="ARSENICAL RESISTANCE OPERON REPRESSOR"/>
    <property type="match status" value="1"/>
</dbReference>
<evidence type="ECO:0000313" key="5">
    <source>
        <dbReference type="EMBL" id="KRQ87209.1"/>
    </source>
</evidence>
<dbReference type="PROSITE" id="PS50987">
    <property type="entry name" value="HTH_ARSR_2"/>
    <property type="match status" value="1"/>
</dbReference>
<dbReference type="Proteomes" id="UP000052015">
    <property type="component" value="Unassembled WGS sequence"/>
</dbReference>
<keyword evidence="3" id="KW-0804">Transcription</keyword>
<dbReference type="InterPro" id="IPR036390">
    <property type="entry name" value="WH_DNA-bd_sf"/>
</dbReference>
<dbReference type="InterPro" id="IPR036388">
    <property type="entry name" value="WH-like_DNA-bd_sf"/>
</dbReference>
<dbReference type="GO" id="GO:0003700">
    <property type="term" value="F:DNA-binding transcription factor activity"/>
    <property type="evidence" value="ECO:0007669"/>
    <property type="project" value="InterPro"/>
</dbReference>
<dbReference type="AlphaFoldDB" id="A0A0R3JUH2"/>
<evidence type="ECO:0000313" key="6">
    <source>
        <dbReference type="Proteomes" id="UP000052015"/>
    </source>
</evidence>
<keyword evidence="2" id="KW-0238">DNA-binding</keyword>
<dbReference type="STRING" id="908809.ABG79_01007"/>
<dbReference type="GO" id="GO:0003677">
    <property type="term" value="F:DNA binding"/>
    <property type="evidence" value="ECO:0007669"/>
    <property type="project" value="UniProtKB-KW"/>
</dbReference>